<dbReference type="CDD" id="cd10941">
    <property type="entry name" value="CE4_PuuE_HpPgdA_like_2"/>
    <property type="match status" value="1"/>
</dbReference>
<gene>
    <name evidence="2" type="ORF">SADO_15654</name>
</gene>
<dbReference type="InterPro" id="IPR002509">
    <property type="entry name" value="NODB_dom"/>
</dbReference>
<proteinExistence type="predicted"/>
<organism evidence="2 3">
    <name type="scientific">Salinisphaera dokdonensis CL-ES53</name>
    <dbReference type="NCBI Taxonomy" id="1304272"/>
    <lineage>
        <taxon>Bacteria</taxon>
        <taxon>Pseudomonadati</taxon>
        <taxon>Pseudomonadota</taxon>
        <taxon>Gammaproteobacteria</taxon>
        <taxon>Salinisphaerales</taxon>
        <taxon>Salinisphaeraceae</taxon>
        <taxon>Salinisphaera</taxon>
    </lineage>
</organism>
<dbReference type="NCBIfam" id="TIGR03006">
    <property type="entry name" value="pepcterm_polyde"/>
    <property type="match status" value="1"/>
</dbReference>
<dbReference type="InterPro" id="IPR045235">
    <property type="entry name" value="PuuE_HpPgdA-like"/>
</dbReference>
<dbReference type="SUPFAM" id="SSF88713">
    <property type="entry name" value="Glycoside hydrolase/deacetylase"/>
    <property type="match status" value="1"/>
</dbReference>
<evidence type="ECO:0000259" key="1">
    <source>
        <dbReference type="PROSITE" id="PS51677"/>
    </source>
</evidence>
<keyword evidence="3" id="KW-1185">Reference proteome</keyword>
<dbReference type="InterPro" id="IPR011330">
    <property type="entry name" value="Glyco_hydro/deAcase_b/a-brl"/>
</dbReference>
<feature type="domain" description="NodB homology" evidence="1">
    <location>
        <begin position="37"/>
        <end position="313"/>
    </location>
</feature>
<dbReference type="Pfam" id="PF11959">
    <property type="entry name" value="DUF3473"/>
    <property type="match status" value="1"/>
</dbReference>
<dbReference type="InterPro" id="IPR014344">
    <property type="entry name" value="XrtA_polysacc_deacetyl"/>
</dbReference>
<dbReference type="EMBL" id="APND01000005">
    <property type="protein sequence ID" value="MES1930697.1"/>
    <property type="molecule type" value="Genomic_DNA"/>
</dbReference>
<evidence type="ECO:0000313" key="2">
    <source>
        <dbReference type="EMBL" id="MES1930697.1"/>
    </source>
</evidence>
<protein>
    <submittedName>
        <fullName evidence="2">Polysaccharide deactylase family protein</fullName>
    </submittedName>
</protein>
<dbReference type="PROSITE" id="PS51677">
    <property type="entry name" value="NODB"/>
    <property type="match status" value="1"/>
</dbReference>
<dbReference type="PANTHER" id="PTHR47561">
    <property type="entry name" value="POLYSACCHARIDE DEACETYLASE FAMILY PROTEIN (AFU_ORTHOLOGUE AFUA_6G05030)"/>
    <property type="match status" value="1"/>
</dbReference>
<dbReference type="InterPro" id="IPR022560">
    <property type="entry name" value="DUF3473"/>
</dbReference>
<accession>A0ABV2B481</accession>
<name>A0ABV2B481_9GAMM</name>
<dbReference type="PANTHER" id="PTHR47561:SF1">
    <property type="entry name" value="POLYSACCHARIDE DEACETYLASE FAMILY PROTEIN (AFU_ORTHOLOGUE AFUA_6G05030)"/>
    <property type="match status" value="1"/>
</dbReference>
<evidence type="ECO:0000313" key="3">
    <source>
        <dbReference type="Proteomes" id="UP001460888"/>
    </source>
</evidence>
<dbReference type="Proteomes" id="UP001460888">
    <property type="component" value="Unassembled WGS sequence"/>
</dbReference>
<sequence>MNTDFRALQPISSDVNAMTVDVEEYFQVSAFEQHVDKARWHCFPSRVEASMDRVLALFELAGIRATFFVLGCIAVRHPAMVRRLVAAGHEVASHGMSHVRVTNQTRQAFSADVRESRERLEQISGAPVQGYRAASFSISAENLWALDVLADAGFKYSSSIYPGAHPAYGMPGAPRFAFTNGENGIVEIPVTTVEMAGRRLPCAGGGFFRLYPYALTRRAFRRLNARDGQPGLFYFHPWELDPDQPRVPGVNLKTRIRHYLNLGRTEQRLARLLSDFNWDRMDRVFPVSRDKTVKVVPVENSSYAGADRYMGHG</sequence>
<dbReference type="Gene3D" id="3.20.20.370">
    <property type="entry name" value="Glycoside hydrolase/deacetylase"/>
    <property type="match status" value="1"/>
</dbReference>
<reference evidence="2 3" key="1">
    <citation type="submission" date="2013-03" db="EMBL/GenBank/DDBJ databases">
        <title>Salinisphaera dokdonensis CL-ES53 Genome Sequencing.</title>
        <authorList>
            <person name="Li C."/>
            <person name="Lai Q."/>
            <person name="Shao Z."/>
        </authorList>
    </citation>
    <scope>NUCLEOTIDE SEQUENCE [LARGE SCALE GENOMIC DNA]</scope>
    <source>
        <strain evidence="2 3">CL-ES53</strain>
    </source>
</reference>
<comment type="caution">
    <text evidence="2">The sequence shown here is derived from an EMBL/GenBank/DDBJ whole genome shotgun (WGS) entry which is preliminary data.</text>
</comment>
<dbReference type="Pfam" id="PF01522">
    <property type="entry name" value="Polysacc_deac_1"/>
    <property type="match status" value="1"/>
</dbReference>